<keyword evidence="3" id="KW-1185">Reference proteome</keyword>
<evidence type="ECO:0000256" key="1">
    <source>
        <dbReference type="SAM" id="Phobius"/>
    </source>
</evidence>
<name>A0A4Q0XME9_9BACT</name>
<gene>
    <name evidence="2" type="ORF">CRV04_11795</name>
</gene>
<evidence type="ECO:0000313" key="3">
    <source>
        <dbReference type="Proteomes" id="UP000290657"/>
    </source>
</evidence>
<evidence type="ECO:0000313" key="2">
    <source>
        <dbReference type="EMBL" id="RXJ54468.1"/>
    </source>
</evidence>
<protein>
    <recommendedName>
        <fullName evidence="4">SH3 domain-containing protein</fullName>
    </recommendedName>
</protein>
<keyword evidence="1" id="KW-0472">Membrane</keyword>
<dbReference type="EMBL" id="PDKN01000010">
    <property type="protein sequence ID" value="RXJ54468.1"/>
    <property type="molecule type" value="Genomic_DNA"/>
</dbReference>
<evidence type="ECO:0008006" key="4">
    <source>
        <dbReference type="Google" id="ProtNLM"/>
    </source>
</evidence>
<organism evidence="2 3">
    <name type="scientific">Candidatus Marinarcus aquaticus</name>
    <dbReference type="NCBI Taxonomy" id="2044504"/>
    <lineage>
        <taxon>Bacteria</taxon>
        <taxon>Pseudomonadati</taxon>
        <taxon>Campylobacterota</taxon>
        <taxon>Epsilonproteobacteria</taxon>
        <taxon>Campylobacterales</taxon>
        <taxon>Arcobacteraceae</taxon>
        <taxon>Candidatus Marinarcus</taxon>
    </lineage>
</organism>
<dbReference type="RefSeq" id="WP_128997058.1">
    <property type="nucleotide sequence ID" value="NZ_PDKN01000010.1"/>
</dbReference>
<feature type="transmembrane region" description="Helical" evidence="1">
    <location>
        <begin position="340"/>
        <end position="356"/>
    </location>
</feature>
<reference evidence="2 3" key="1">
    <citation type="submission" date="2017-10" db="EMBL/GenBank/DDBJ databases">
        <title>Genomics of the genus Arcobacter.</title>
        <authorList>
            <person name="Perez-Cataluna A."/>
            <person name="Figueras M.J."/>
        </authorList>
    </citation>
    <scope>NUCLEOTIDE SEQUENCE [LARGE SCALE GENOMIC DNA]</scope>
    <source>
        <strain evidence="2 3">CECT 8987</strain>
    </source>
</reference>
<keyword evidence="1" id="KW-0812">Transmembrane</keyword>
<dbReference type="AlphaFoldDB" id="A0A4Q0XME9"/>
<keyword evidence="1" id="KW-1133">Transmembrane helix</keyword>
<comment type="caution">
    <text evidence="2">The sequence shown here is derived from an EMBL/GenBank/DDBJ whole genome shotgun (WGS) entry which is preliminary data.</text>
</comment>
<dbReference type="OrthoDB" id="5372311at2"/>
<proteinExistence type="predicted"/>
<accession>A0A4Q0XME9</accession>
<sequence>MKYLLLLILLFNIALSNEQFFDTEQSIFESEHLQQEEPQSNLEDALPLNEEEGTEEETQINTFIEETIETTNWFEAIPYEIQQDHENNIYAKFLNYPEKIHTYQRFAVEIEALITTTNYTHLETRFLGAKNIALINPQSPWEAQSKANTFHNLFFFKVYSANFSMPRFQIILYNNDEIVDVLYLDAKPIEYTSIALGDELFTDVIAEDLQVISSKTKQYSNDELLTVLELESTNGNLEDFRLKYVDEQLLMSLEESYPKQKLIYNAIIPIYTKVLNFKYYDIRTKTFKILSVPIKLEEELVSTQTDLNPNNSSVELYKKTAAGIATILFLLLYIFKRKRVFIVLGLVCLLVFYIFAKPNNSIVIEEGTKIYILPTKNSTVFHITQRKQLVEILTQKGPFSKILFEIQNNNKTIGWIKEKNIVED</sequence>
<dbReference type="Proteomes" id="UP000290657">
    <property type="component" value="Unassembled WGS sequence"/>
</dbReference>